<evidence type="ECO:0000256" key="3">
    <source>
        <dbReference type="ARBA" id="ARBA00022692"/>
    </source>
</evidence>
<feature type="transmembrane region" description="Helical" evidence="6">
    <location>
        <begin position="255"/>
        <end position="278"/>
    </location>
</feature>
<dbReference type="EMBL" id="QUMU01000006">
    <property type="protein sequence ID" value="REG30691.1"/>
    <property type="molecule type" value="Genomic_DNA"/>
</dbReference>
<evidence type="ECO:0000256" key="4">
    <source>
        <dbReference type="ARBA" id="ARBA00022989"/>
    </source>
</evidence>
<dbReference type="Proteomes" id="UP000256345">
    <property type="component" value="Unassembled WGS sequence"/>
</dbReference>
<keyword evidence="3 6" id="KW-0812">Transmembrane</keyword>
<evidence type="ECO:0000256" key="2">
    <source>
        <dbReference type="ARBA" id="ARBA00022475"/>
    </source>
</evidence>
<dbReference type="InterPro" id="IPR000537">
    <property type="entry name" value="UbiA_prenyltransferase"/>
</dbReference>
<feature type="transmembrane region" description="Helical" evidence="6">
    <location>
        <begin position="117"/>
        <end position="142"/>
    </location>
</feature>
<comment type="caution">
    <text evidence="7">The sequence shown here is derived from an EMBL/GenBank/DDBJ whole genome shotgun (WGS) entry which is preliminary data.</text>
</comment>
<feature type="transmembrane region" description="Helical" evidence="6">
    <location>
        <begin position="186"/>
        <end position="204"/>
    </location>
</feature>
<keyword evidence="4 6" id="KW-1133">Transmembrane helix</keyword>
<sequence length="308" mass="34304">MQPRMTMRTMLEGTHPAEPVAWLRFIVRELWVSWRFVGGDVSSAVVPPLLFIGAASGHHGLGAGEVLGALGRGLLYFWLFAYAFGLSNQLVGVEEDRVNKPHRPLVRGEVSVRGTRWRWVACMTLLTLVGWAFGVWEWALAWQVIIVVHNEVGGAKRWWAKNLLIALGVVTQLAAAWELVGPLTPVTWRWIGVLASVVFLLVSLQDLRDLEGDRASGRKTFPLVFGEKPTRYVLGTLFGLLPLVLHEVLMKPLGLTSAVVACDAALAVVSWVIAARVVGWRTRSEDHRTYLLFTYWYCLALLSTIVVL</sequence>
<evidence type="ECO:0000313" key="7">
    <source>
        <dbReference type="EMBL" id="REG30691.1"/>
    </source>
</evidence>
<keyword evidence="2" id="KW-1003">Cell membrane</keyword>
<accession>A0ABX9JZV6</accession>
<proteinExistence type="predicted"/>
<dbReference type="InterPro" id="IPR050475">
    <property type="entry name" value="Prenyltransferase_related"/>
</dbReference>
<dbReference type="PANTHER" id="PTHR42723">
    <property type="entry name" value="CHLOROPHYLL SYNTHASE"/>
    <property type="match status" value="1"/>
</dbReference>
<organism evidence="7 8">
    <name type="scientific">Archangium gephyra</name>
    <dbReference type="NCBI Taxonomy" id="48"/>
    <lineage>
        <taxon>Bacteria</taxon>
        <taxon>Pseudomonadati</taxon>
        <taxon>Myxococcota</taxon>
        <taxon>Myxococcia</taxon>
        <taxon>Myxococcales</taxon>
        <taxon>Cystobacterineae</taxon>
        <taxon>Archangiaceae</taxon>
        <taxon>Archangium</taxon>
    </lineage>
</organism>
<name>A0ABX9JZV6_9BACT</name>
<dbReference type="CDD" id="cd13965">
    <property type="entry name" value="PT_UbiA_3"/>
    <property type="match status" value="1"/>
</dbReference>
<comment type="subcellular location">
    <subcellularLocation>
        <location evidence="1">Membrane</location>
        <topology evidence="1">Multi-pass membrane protein</topology>
    </subcellularLocation>
</comment>
<reference evidence="7 8" key="1">
    <citation type="submission" date="2018-08" db="EMBL/GenBank/DDBJ databases">
        <title>Genomic Encyclopedia of Archaeal and Bacterial Type Strains, Phase II (KMG-II): from individual species to whole genera.</title>
        <authorList>
            <person name="Goeker M."/>
        </authorList>
    </citation>
    <scope>NUCLEOTIDE SEQUENCE [LARGE SCALE GENOMIC DNA]</scope>
    <source>
        <strain evidence="7 8">DSM 2261</strain>
    </source>
</reference>
<dbReference type="Gene3D" id="1.10.357.140">
    <property type="entry name" value="UbiA prenyltransferase"/>
    <property type="match status" value="1"/>
</dbReference>
<evidence type="ECO:0000313" key="8">
    <source>
        <dbReference type="Proteomes" id="UP000256345"/>
    </source>
</evidence>
<feature type="transmembrane region" description="Helical" evidence="6">
    <location>
        <begin position="163"/>
        <end position="180"/>
    </location>
</feature>
<keyword evidence="8" id="KW-1185">Reference proteome</keyword>
<protein>
    <submittedName>
        <fullName evidence="7">4-hydroxybenzoate polyprenyltransferase</fullName>
    </submittedName>
</protein>
<dbReference type="PANTHER" id="PTHR42723:SF1">
    <property type="entry name" value="CHLOROPHYLL SYNTHASE, CHLOROPLASTIC"/>
    <property type="match status" value="1"/>
</dbReference>
<evidence type="ECO:0000256" key="1">
    <source>
        <dbReference type="ARBA" id="ARBA00004141"/>
    </source>
</evidence>
<feature type="transmembrane region" description="Helical" evidence="6">
    <location>
        <begin position="290"/>
        <end position="307"/>
    </location>
</feature>
<dbReference type="Pfam" id="PF01040">
    <property type="entry name" value="UbiA"/>
    <property type="match status" value="1"/>
</dbReference>
<dbReference type="InterPro" id="IPR044878">
    <property type="entry name" value="UbiA_sf"/>
</dbReference>
<evidence type="ECO:0000256" key="6">
    <source>
        <dbReference type="SAM" id="Phobius"/>
    </source>
</evidence>
<feature type="transmembrane region" description="Helical" evidence="6">
    <location>
        <begin position="74"/>
        <end position="91"/>
    </location>
</feature>
<gene>
    <name evidence="7" type="ORF">ATI61_106160</name>
</gene>
<evidence type="ECO:0000256" key="5">
    <source>
        <dbReference type="ARBA" id="ARBA00023136"/>
    </source>
</evidence>
<keyword evidence="5 6" id="KW-0472">Membrane</keyword>